<dbReference type="Proteomes" id="UP000602076">
    <property type="component" value="Unassembled WGS sequence"/>
</dbReference>
<sequence>MNDSENPEIVIPLIYKEVLKESFFYKTHIEIAKKLIANLTYIKNEAVFEKIDVETSV</sequence>
<accession>A0A927CTD2</accession>
<proteinExistence type="predicted"/>
<dbReference type="AlphaFoldDB" id="A0A927CTD2"/>
<evidence type="ECO:0000313" key="1">
    <source>
        <dbReference type="EMBL" id="MBD3107507.1"/>
    </source>
</evidence>
<dbReference type="RefSeq" id="WP_190997055.1">
    <property type="nucleotide sequence ID" value="NZ_JACXSI010000007.1"/>
</dbReference>
<protein>
    <submittedName>
        <fullName evidence="1">Uncharacterized protein</fullName>
    </submittedName>
</protein>
<keyword evidence="2" id="KW-1185">Reference proteome</keyword>
<name>A0A927CTD2_9BACI</name>
<organism evidence="1 2">
    <name type="scientific">Peribacillus faecalis</name>
    <dbReference type="NCBI Taxonomy" id="2772559"/>
    <lineage>
        <taxon>Bacteria</taxon>
        <taxon>Bacillati</taxon>
        <taxon>Bacillota</taxon>
        <taxon>Bacilli</taxon>
        <taxon>Bacillales</taxon>
        <taxon>Bacillaceae</taxon>
        <taxon>Peribacillus</taxon>
    </lineage>
</organism>
<comment type="caution">
    <text evidence="1">The sequence shown here is derived from an EMBL/GenBank/DDBJ whole genome shotgun (WGS) entry which is preliminary data.</text>
</comment>
<evidence type="ECO:0000313" key="2">
    <source>
        <dbReference type="Proteomes" id="UP000602076"/>
    </source>
</evidence>
<reference evidence="1" key="1">
    <citation type="submission" date="2020-09" db="EMBL/GenBank/DDBJ databases">
        <title>Bacillus faecalis sp. nov., a moderately halophilic bacterium isolated from cow faeces.</title>
        <authorList>
            <person name="Jiang L."/>
            <person name="Lee J."/>
        </authorList>
    </citation>
    <scope>NUCLEOTIDE SEQUENCE</scope>
    <source>
        <strain evidence="1">AGMB 02131</strain>
    </source>
</reference>
<gene>
    <name evidence="1" type="ORF">IEO70_03940</name>
</gene>
<dbReference type="EMBL" id="JACXSI010000007">
    <property type="protein sequence ID" value="MBD3107507.1"/>
    <property type="molecule type" value="Genomic_DNA"/>
</dbReference>